<dbReference type="PANTHER" id="PTHR30137:SF18">
    <property type="entry name" value="CONSERVED PROTEIN"/>
    <property type="match status" value="1"/>
</dbReference>
<comment type="caution">
    <text evidence="2">The sequence shown here is derived from an EMBL/GenBank/DDBJ whole genome shotgun (WGS) entry which is preliminary data.</text>
</comment>
<dbReference type="InterPro" id="IPR036661">
    <property type="entry name" value="Luciferase-like_sf"/>
</dbReference>
<evidence type="ECO:0000313" key="3">
    <source>
        <dbReference type="Proteomes" id="UP001500967"/>
    </source>
</evidence>
<evidence type="ECO:0000259" key="1">
    <source>
        <dbReference type="Pfam" id="PF00296"/>
    </source>
</evidence>
<dbReference type="InterPro" id="IPR050766">
    <property type="entry name" value="Bact_Lucif_Oxidored"/>
</dbReference>
<keyword evidence="3" id="KW-1185">Reference proteome</keyword>
<dbReference type="SUPFAM" id="SSF51679">
    <property type="entry name" value="Bacterial luciferase-like"/>
    <property type="match status" value="1"/>
</dbReference>
<dbReference type="InterPro" id="IPR011251">
    <property type="entry name" value="Luciferase-like_dom"/>
</dbReference>
<accession>A0ABN0UUU8</accession>
<dbReference type="Pfam" id="PF00296">
    <property type="entry name" value="Bac_luciferase"/>
    <property type="match status" value="1"/>
</dbReference>
<reference evidence="2 3" key="1">
    <citation type="journal article" date="2019" name="Int. J. Syst. Evol. Microbiol.">
        <title>The Global Catalogue of Microorganisms (GCM) 10K type strain sequencing project: providing services to taxonomists for standard genome sequencing and annotation.</title>
        <authorList>
            <consortium name="The Broad Institute Genomics Platform"/>
            <consortium name="The Broad Institute Genome Sequencing Center for Infectious Disease"/>
            <person name="Wu L."/>
            <person name="Ma J."/>
        </authorList>
    </citation>
    <scope>NUCLEOTIDE SEQUENCE [LARGE SCALE GENOMIC DNA]</scope>
    <source>
        <strain evidence="2 3">JCM 10425</strain>
    </source>
</reference>
<evidence type="ECO:0000313" key="2">
    <source>
        <dbReference type="EMBL" id="GAA0262222.1"/>
    </source>
</evidence>
<dbReference type="Proteomes" id="UP001500967">
    <property type="component" value="Unassembled WGS sequence"/>
</dbReference>
<dbReference type="PANTHER" id="PTHR30137">
    <property type="entry name" value="LUCIFERASE-LIKE MONOOXYGENASE"/>
    <property type="match status" value="1"/>
</dbReference>
<dbReference type="EMBL" id="BAAAGX010000022">
    <property type="protein sequence ID" value="GAA0262222.1"/>
    <property type="molecule type" value="Genomic_DNA"/>
</dbReference>
<dbReference type="RefSeq" id="WP_344651816.1">
    <property type="nucleotide sequence ID" value="NZ_BAAAGX010000022.1"/>
</dbReference>
<protein>
    <submittedName>
        <fullName evidence="2">TIGR03620 family F420-dependent LLM class oxidoreductase</fullName>
    </submittedName>
</protein>
<organism evidence="2 3">
    <name type="scientific">Cryptosporangium japonicum</name>
    <dbReference type="NCBI Taxonomy" id="80872"/>
    <lineage>
        <taxon>Bacteria</taxon>
        <taxon>Bacillati</taxon>
        <taxon>Actinomycetota</taxon>
        <taxon>Actinomycetes</taxon>
        <taxon>Cryptosporangiales</taxon>
        <taxon>Cryptosporangiaceae</taxon>
        <taxon>Cryptosporangium</taxon>
    </lineage>
</organism>
<dbReference type="Gene3D" id="3.20.20.30">
    <property type="entry name" value="Luciferase-like domain"/>
    <property type="match status" value="1"/>
</dbReference>
<sequence length="283" mass="30119">MFGVWLPSTPFLTSTIDEQRRAFARIEALGYHSLWTGEPAPAAATVAPAREIFSHHAVALAATERLVVGSGIANVAARVPAAMRGGAVTLAEAFPGRYVLGLGGASGPTALRAYLDEFDAVPLRPDVRYPRVLAALGPIALRLAAERADGVHPFLQPVAHTRLAREAVGPDALVIPHQAAVLETDPDAARARLRAVFARMPAADNPYVRSYRRLGYGDDDLVAGYRDRPVDDLLARGDEAAIAARLRAQLEAGADEVLVQPFAGSLADVLRALERLAGELFGR</sequence>
<name>A0ABN0UUU8_9ACTN</name>
<feature type="domain" description="Luciferase-like" evidence="1">
    <location>
        <begin position="3"/>
        <end position="114"/>
    </location>
</feature>
<gene>
    <name evidence="2" type="ORF">GCM10009539_54990</name>
</gene>
<proteinExistence type="predicted"/>